<dbReference type="EMBL" id="JACJIS010000001">
    <property type="protein sequence ID" value="MBA9072600.1"/>
    <property type="molecule type" value="Genomic_DNA"/>
</dbReference>
<evidence type="ECO:0000313" key="2">
    <source>
        <dbReference type="EMBL" id="MBA9072600.1"/>
    </source>
</evidence>
<dbReference type="RefSeq" id="WP_182492604.1">
    <property type="nucleotide sequence ID" value="NZ_JACJIS010000001.1"/>
</dbReference>
<proteinExistence type="predicted"/>
<accession>A0ABR6DLP0</accession>
<keyword evidence="3" id="KW-1185">Reference proteome</keyword>
<sequence length="355" mass="41936">MEKLKVINPIQYFTTVGEEIEDILSSNEISMDSFLSSMKWNDKELKSIMKISKSEAKKIEDFISVGEISSYILNFQNDYKSSKESAENTYKDNLKIYKKLEHLLPLLRNEFSDGIDVLEDISNFLGIDEESEILDKVKENIALYKISNFVPDDLNLYAWLRRGELDFFQKKLELYNKGLFTEWLERKEWKNNLTNLEYISQLPKILETYGVALVYTPYLEKTVFGAVRWFENRPLVQVSDKGKCLATFWYTLFHEFGHVIKHENDEIFEGQADLSKSSINKKEKEANSFAYDYLFNGDNLRKYLFGQRNKSVQEDFIHDMSARFGVNKMFVAFWMKKARIRSWTTKDYMPPFQIK</sequence>
<dbReference type="InterPro" id="IPR010359">
    <property type="entry name" value="IrrE_HExxH"/>
</dbReference>
<protein>
    <submittedName>
        <fullName evidence="2">Zn-dependent peptidase ImmA (M78 family)</fullName>
    </submittedName>
</protein>
<reference evidence="2 3" key="1">
    <citation type="submission" date="2020-08" db="EMBL/GenBank/DDBJ databases">
        <title>Genomic Encyclopedia of Type Strains, Phase IV (KMG-IV): sequencing the most valuable type-strain genomes for metagenomic binning, comparative biology and taxonomic classification.</title>
        <authorList>
            <person name="Goeker M."/>
        </authorList>
    </citation>
    <scope>NUCLEOTIDE SEQUENCE [LARGE SCALE GENOMIC DNA]</scope>
    <source>
        <strain evidence="2 3">DSM 100397</strain>
    </source>
</reference>
<feature type="domain" description="IrrE N-terminal-like" evidence="1">
    <location>
        <begin position="208"/>
        <end position="333"/>
    </location>
</feature>
<evidence type="ECO:0000259" key="1">
    <source>
        <dbReference type="Pfam" id="PF06114"/>
    </source>
</evidence>
<gene>
    <name evidence="2" type="ORF">GGR22_000726</name>
</gene>
<evidence type="ECO:0000313" key="3">
    <source>
        <dbReference type="Proteomes" id="UP000555003"/>
    </source>
</evidence>
<dbReference type="Proteomes" id="UP000555003">
    <property type="component" value="Unassembled WGS sequence"/>
</dbReference>
<dbReference type="Pfam" id="PF06114">
    <property type="entry name" value="Peptidase_M78"/>
    <property type="match status" value="1"/>
</dbReference>
<organism evidence="2 3">
    <name type="scientific">Flavobacterium gossypii</name>
    <dbReference type="NCBI Taxonomy" id="1646119"/>
    <lineage>
        <taxon>Bacteria</taxon>
        <taxon>Pseudomonadati</taxon>
        <taxon>Bacteroidota</taxon>
        <taxon>Flavobacteriia</taxon>
        <taxon>Flavobacteriales</taxon>
        <taxon>Flavobacteriaceae</taxon>
        <taxon>Flavobacterium</taxon>
    </lineage>
</organism>
<dbReference type="Gene3D" id="1.10.10.2910">
    <property type="match status" value="1"/>
</dbReference>
<name>A0ABR6DLP0_9FLAO</name>
<comment type="caution">
    <text evidence="2">The sequence shown here is derived from an EMBL/GenBank/DDBJ whole genome shotgun (WGS) entry which is preliminary data.</text>
</comment>